<name>I4M1G4_GARVA</name>
<gene>
    <name evidence="1" type="ORF">CGSMWGv1500E_02651</name>
</gene>
<organism evidence="1 2">
    <name type="scientific">Gardnerella vaginalis 1500E</name>
    <dbReference type="NCBI Taxonomy" id="698957"/>
    <lineage>
        <taxon>Bacteria</taxon>
        <taxon>Bacillati</taxon>
        <taxon>Actinomycetota</taxon>
        <taxon>Actinomycetes</taxon>
        <taxon>Bifidobacteriales</taxon>
        <taxon>Bifidobacteriaceae</taxon>
        <taxon>Gardnerella</taxon>
    </lineage>
</organism>
<dbReference type="AlphaFoldDB" id="I4M1G4"/>
<dbReference type="SUPFAM" id="SSF117987">
    <property type="entry name" value="CRISPR-associated protein"/>
    <property type="match status" value="2"/>
</dbReference>
<evidence type="ECO:0000313" key="2">
    <source>
        <dbReference type="Proteomes" id="UP000032875"/>
    </source>
</evidence>
<dbReference type="Gene3D" id="3.30.70.1200">
    <property type="entry name" value="Crispr-associated protein, domain 1"/>
    <property type="match status" value="1"/>
</dbReference>
<comment type="caution">
    <text evidence="1">The sequence shown here is derived from an EMBL/GenBank/DDBJ whole genome shotgun (WGS) entry which is preliminary data.</text>
</comment>
<dbReference type="Pfam" id="PF08798">
    <property type="entry name" value="CRISPR_assoc"/>
    <property type="match status" value="1"/>
</dbReference>
<sequence length="218" mass="24995">MSYLSRVEIDYNKPSSLRDLKSVGAFHNWVEQSFPNEWENHERSRKLWRVDVLHGKHYLLIVSDSEPDLQRLEMYGVAGTASSKTYDKFLSSLMNGMRMQFRVTLNPVVAISDTVETRTTRGRVVPHVTYDQQMNFLLNRAQKLGFSLNENEFTIVERGYSLFTKSEKPIRLSKAVYQGILTISDANIMRKTLLEGIGKKKAYGFGMMTVIPLCGSNK</sequence>
<dbReference type="SMART" id="SM01101">
    <property type="entry name" value="CRISPR_assoc"/>
    <property type="match status" value="1"/>
</dbReference>
<dbReference type="NCBIfam" id="TIGR01907">
    <property type="entry name" value="casE_Cse3"/>
    <property type="match status" value="1"/>
</dbReference>
<evidence type="ECO:0000313" key="1">
    <source>
        <dbReference type="EMBL" id="EIK83054.1"/>
    </source>
</evidence>
<protein>
    <recommendedName>
        <fullName evidence="3">Type I-E CRISPR-associated protein Cas6/Cse3/CasE</fullName>
    </recommendedName>
</protein>
<dbReference type="PATRIC" id="fig|698957.3.peg.518"/>
<dbReference type="Gene3D" id="3.30.70.1210">
    <property type="entry name" value="Crispr-associated protein, domain 2"/>
    <property type="match status" value="1"/>
</dbReference>
<dbReference type="Proteomes" id="UP000032875">
    <property type="component" value="Unassembled WGS sequence"/>
</dbReference>
<dbReference type="CDD" id="cd09727">
    <property type="entry name" value="Cas6_I-E"/>
    <property type="match status" value="1"/>
</dbReference>
<dbReference type="EMBL" id="ADES01000009">
    <property type="protein sequence ID" value="EIK83054.1"/>
    <property type="molecule type" value="Genomic_DNA"/>
</dbReference>
<reference evidence="1 2" key="1">
    <citation type="journal article" date="2012" name="J. Bacteriol.">
        <title>Comparative Genomic Analyses of 17 Clinical Isolates of Gardnerella vaginalis Provide Evidence of Multiple Genetically Isolated Clades Consistent with Subspeciation into Genovars.</title>
        <authorList>
            <person name="Ahmed A."/>
            <person name="Earl J."/>
            <person name="Retchless A."/>
            <person name="Hillier S."/>
            <person name="Rabe L."/>
            <person name="Cherpes T."/>
            <person name="Powell E."/>
            <person name="Janto B."/>
            <person name="Eutsey R."/>
            <person name="Hiller N.L."/>
            <person name="Boissy R."/>
            <person name="Dahlgreen M."/>
            <person name="Hall B."/>
            <person name="Costerton J."/>
            <person name="Post J.C."/>
            <person name="Hu F."/>
            <person name="Ehrlich G."/>
        </authorList>
    </citation>
    <scope>NUCLEOTIDE SEQUENCE [LARGE SCALE GENOMIC DNA]</scope>
    <source>
        <strain evidence="1 2">1500E</strain>
    </source>
</reference>
<proteinExistence type="predicted"/>
<accession>I4M1G4</accession>
<dbReference type="RefSeq" id="WP_004127877.1">
    <property type="nucleotide sequence ID" value="NZ_ADES01000009.1"/>
</dbReference>
<dbReference type="InterPro" id="IPR010179">
    <property type="entry name" value="CRISPR-assoc_prot_Cse3"/>
</dbReference>
<evidence type="ECO:0008006" key="3">
    <source>
        <dbReference type="Google" id="ProtNLM"/>
    </source>
</evidence>